<evidence type="ECO:0000256" key="1">
    <source>
        <dbReference type="ARBA" id="ARBA00022598"/>
    </source>
</evidence>
<dbReference type="GO" id="GO:0005783">
    <property type="term" value="C:endoplasmic reticulum"/>
    <property type="evidence" value="ECO:0007669"/>
    <property type="project" value="TreeGrafter"/>
</dbReference>
<protein>
    <recommendedName>
        <fullName evidence="5">long-chain-fatty-acid--CoA ligase</fullName>
        <ecNumber evidence="5">6.2.1.3</ecNumber>
    </recommendedName>
</protein>
<keyword evidence="3" id="KW-0443">Lipid metabolism</keyword>
<dbReference type="Gene3D" id="3.40.50.12780">
    <property type="entry name" value="N-terminal domain of ligase-like"/>
    <property type="match status" value="1"/>
</dbReference>
<dbReference type="SUPFAM" id="SSF56801">
    <property type="entry name" value="Acetyl-CoA synthetase-like"/>
    <property type="match status" value="1"/>
</dbReference>
<organism evidence="7 9">
    <name type="scientific">Mesorhabditis spiculigera</name>
    <dbReference type="NCBI Taxonomy" id="96644"/>
    <lineage>
        <taxon>Eukaryota</taxon>
        <taxon>Metazoa</taxon>
        <taxon>Ecdysozoa</taxon>
        <taxon>Nematoda</taxon>
        <taxon>Chromadorea</taxon>
        <taxon>Rhabditida</taxon>
        <taxon>Rhabditina</taxon>
        <taxon>Rhabditomorpha</taxon>
        <taxon>Rhabditoidea</taxon>
        <taxon>Rhabditidae</taxon>
        <taxon>Mesorhabditinae</taxon>
        <taxon>Mesorhabditis</taxon>
    </lineage>
</organism>
<sequence>MRLADPRLLRVYSQHASLVRFATKKKSPATVGFSGKLDPMCDINNQTFEHKDGGRRHSMLKPDAPLKTYLHEDARTLYQMLRRGQRVSKHGECLGQRVPKDDYTSPYEFITYDEVVARSEEMAAALLSFGIKPGQDTRIGIFSANRPEWFLVEHASYVHNMVNVPVYATHGPEECLFIVRQSAMPFILCDTVDKAESLVAQADRVPDLKVIVVCAPFDCQLREDGQKRGIQILSFSEFEQRGHDFKKVPPTPPKPDDLASICYTSGTTGEPKGVQISHGNIAAVHAIFGHSNMTHDDTVRYLSYLPAAHMFERIGQTAVMSVGGRIGFFSGNAQEVLDDCREFRPTFLITVPRVLNKVYNKIYDQLRFSILKLGVFNAALAYKKALLSRGIIRRDTWADRMIFHKVQNLFGGQLTGLVVGSAQMNPDVLTFFRATLGCVLREGYGQTESTACGTVTLEGDHSTGHVGPPVTSVEMKLLPVTNPEKEVDASCGEICFRGPIIAQGYFKAPQITAETFLSDGWLRTGDVGRFDECGRLVLVDRIKNLVKLPNGEFLVPEKIEGVYQQSPFVEQIYVHGQGDRNELVAVIVPDKDYLINFAARELKIQEESFEDLCTDRAVRTAVAKALRELGREKGLASFEQVARFYFTEQAFTVENEMLTPTLKNKRPIIAKKHKMEIDWMYTKLEVNEFRETHF</sequence>
<evidence type="ECO:0000256" key="4">
    <source>
        <dbReference type="ARBA" id="ARBA00022840"/>
    </source>
</evidence>
<dbReference type="EMBL" id="CATQJA010001768">
    <property type="protein sequence ID" value="CAJ0568583.1"/>
    <property type="molecule type" value="Genomic_DNA"/>
</dbReference>
<evidence type="ECO:0000313" key="9">
    <source>
        <dbReference type="Proteomes" id="UP001177023"/>
    </source>
</evidence>
<reference evidence="7" key="1">
    <citation type="submission" date="2023-06" db="EMBL/GenBank/DDBJ databases">
        <authorList>
            <person name="Delattre M."/>
        </authorList>
    </citation>
    <scope>NUCLEOTIDE SEQUENCE</scope>
    <source>
        <strain evidence="7">AF72</strain>
    </source>
</reference>
<dbReference type="Pfam" id="PF00501">
    <property type="entry name" value="AMP-binding"/>
    <property type="match status" value="1"/>
</dbReference>
<evidence type="ECO:0000313" key="7">
    <source>
        <dbReference type="EMBL" id="CAJ0568583.1"/>
    </source>
</evidence>
<dbReference type="GO" id="GO:0016020">
    <property type="term" value="C:membrane"/>
    <property type="evidence" value="ECO:0007669"/>
    <property type="project" value="TreeGrafter"/>
</dbReference>
<dbReference type="GO" id="GO:0004467">
    <property type="term" value="F:long-chain fatty acid-CoA ligase activity"/>
    <property type="evidence" value="ECO:0007669"/>
    <property type="project" value="UniProtKB-EC"/>
</dbReference>
<keyword evidence="3" id="KW-0276">Fatty acid metabolism</keyword>
<accession>A0AA36FXM0</accession>
<evidence type="ECO:0000256" key="5">
    <source>
        <dbReference type="ARBA" id="ARBA00026121"/>
    </source>
</evidence>
<evidence type="ECO:0000256" key="3">
    <source>
        <dbReference type="ARBA" id="ARBA00022832"/>
    </source>
</evidence>
<dbReference type="Proteomes" id="UP001177023">
    <property type="component" value="Unassembled WGS sequence"/>
</dbReference>
<proteinExistence type="predicted"/>
<evidence type="ECO:0000313" key="8">
    <source>
        <dbReference type="EMBL" id="CAJ0574746.1"/>
    </source>
</evidence>
<dbReference type="GO" id="GO:0005524">
    <property type="term" value="F:ATP binding"/>
    <property type="evidence" value="ECO:0007669"/>
    <property type="project" value="UniProtKB-KW"/>
</dbReference>
<evidence type="ECO:0000259" key="6">
    <source>
        <dbReference type="Pfam" id="PF00501"/>
    </source>
</evidence>
<evidence type="ECO:0000256" key="2">
    <source>
        <dbReference type="ARBA" id="ARBA00022741"/>
    </source>
</evidence>
<dbReference type="EC" id="6.2.1.3" evidence="5"/>
<dbReference type="AlphaFoldDB" id="A0AA36FXM0"/>
<dbReference type="InterPro" id="IPR020845">
    <property type="entry name" value="AMP-binding_CS"/>
</dbReference>
<keyword evidence="9" id="KW-1185">Reference proteome</keyword>
<dbReference type="PROSITE" id="PS00455">
    <property type="entry name" value="AMP_BINDING"/>
    <property type="match status" value="1"/>
</dbReference>
<keyword evidence="1" id="KW-0436">Ligase</keyword>
<feature type="domain" description="AMP-dependent synthetase/ligase" evidence="6">
    <location>
        <begin position="106"/>
        <end position="506"/>
    </location>
</feature>
<dbReference type="InterPro" id="IPR042099">
    <property type="entry name" value="ANL_N_sf"/>
</dbReference>
<gene>
    <name evidence="8" type="ORF">MSPICULIGERA_LOCUS13074</name>
    <name evidence="7" type="ORF">MSPICULIGERA_LOCUS7099</name>
</gene>
<dbReference type="PANTHER" id="PTHR43272:SF33">
    <property type="entry name" value="AMP-BINDING DOMAIN-CONTAINING PROTEIN-RELATED"/>
    <property type="match status" value="1"/>
</dbReference>
<name>A0AA36FXM0_9BILA</name>
<keyword evidence="4" id="KW-0067">ATP-binding</keyword>
<dbReference type="EMBL" id="CATQJA010002633">
    <property type="protein sequence ID" value="CAJ0574746.1"/>
    <property type="molecule type" value="Genomic_DNA"/>
</dbReference>
<keyword evidence="2" id="KW-0547">Nucleotide-binding</keyword>
<dbReference type="PANTHER" id="PTHR43272">
    <property type="entry name" value="LONG-CHAIN-FATTY-ACID--COA LIGASE"/>
    <property type="match status" value="1"/>
</dbReference>
<dbReference type="InterPro" id="IPR000873">
    <property type="entry name" value="AMP-dep_synth/lig_dom"/>
</dbReference>
<feature type="non-terminal residue" evidence="7">
    <location>
        <position position="694"/>
    </location>
</feature>
<comment type="caution">
    <text evidence="7">The sequence shown here is derived from an EMBL/GenBank/DDBJ whole genome shotgun (WGS) entry which is preliminary data.</text>
</comment>